<evidence type="ECO:0008006" key="3">
    <source>
        <dbReference type="Google" id="ProtNLM"/>
    </source>
</evidence>
<organism evidence="1 2">
    <name type="scientific">Phaeobacter piscinae</name>
    <dbReference type="NCBI Taxonomy" id="1580596"/>
    <lineage>
        <taxon>Bacteria</taxon>
        <taxon>Pseudomonadati</taxon>
        <taxon>Pseudomonadota</taxon>
        <taxon>Alphaproteobacteria</taxon>
        <taxon>Rhodobacterales</taxon>
        <taxon>Roseobacteraceae</taxon>
        <taxon>Phaeobacter</taxon>
    </lineage>
</organism>
<dbReference type="InterPro" id="IPR022243">
    <property type="entry name" value="DUF3768"/>
</dbReference>
<dbReference type="AlphaFoldDB" id="A0AAN1GVW9"/>
<dbReference type="Pfam" id="PF12599">
    <property type="entry name" value="DUF3768"/>
    <property type="match status" value="1"/>
</dbReference>
<evidence type="ECO:0000313" key="1">
    <source>
        <dbReference type="EMBL" id="ATG46046.1"/>
    </source>
</evidence>
<dbReference type="RefSeq" id="WP_254682967.1">
    <property type="nucleotide sequence ID" value="NZ_CP010774.1"/>
</dbReference>
<reference evidence="1 2" key="1">
    <citation type="journal article" date="2017" name="Front. Microbiol.">
        <title>Phaeobacter piscinae sp. nov., a species of the Roseobacter group and potential aquaculture probiont.</title>
        <authorList>
            <person name="Sonnenschein E.C."/>
            <person name="Phippen C.B.W."/>
            <person name="Nielsen K.F."/>
            <person name="Mateiu R.V."/>
            <person name="Melchiorsen J."/>
            <person name="Gram L."/>
            <person name="Overmann J."/>
            <person name="Freese H.M."/>
        </authorList>
    </citation>
    <scope>NUCLEOTIDE SEQUENCE [LARGE SCALE GENOMIC DNA]</scope>
    <source>
        <strain evidence="1 2">P13</strain>
    </source>
</reference>
<name>A0AAN1GVW9_9RHOB</name>
<protein>
    <recommendedName>
        <fullName evidence="3">DUF3768 domain-containing protein</fullName>
    </recommendedName>
</protein>
<accession>A0AAN1GVW9</accession>
<sequence length="122" mass="13824">MSQTAIEEEYSVDVKLLAQQNDAFRAVFPAPQNAGRWLHTQSVAAMGPTFVMKAYAAIGSYDDFNTDIDPYGDHAMGKFTIEGETVWFKIDCYDVDYHYGSDQPDNPEMTRRVLTIMLSRDL</sequence>
<dbReference type="EMBL" id="CP010774">
    <property type="protein sequence ID" value="ATG46046.1"/>
    <property type="molecule type" value="Genomic_DNA"/>
</dbReference>
<gene>
    <name evidence="1" type="ORF">PhaeoP13_04164</name>
</gene>
<proteinExistence type="predicted"/>
<geneLocation type="plasmid" evidence="2">
    <name>pp13_g</name>
</geneLocation>
<dbReference type="Proteomes" id="UP000218606">
    <property type="component" value="Plasmid pP13_g"/>
</dbReference>
<keyword evidence="1" id="KW-0614">Plasmid</keyword>
<evidence type="ECO:0000313" key="2">
    <source>
        <dbReference type="Proteomes" id="UP000218606"/>
    </source>
</evidence>